<reference evidence="2" key="2">
    <citation type="submission" date="2004-02" db="EMBL/GenBank/DDBJ databases">
        <authorList>
            <consortium name="Genoscope"/>
            <consortium name="Whitehead Institute Centre for Genome Research"/>
        </authorList>
    </citation>
    <scope>NUCLEOTIDE SEQUENCE</scope>
</reference>
<dbReference type="EMBL" id="CAAE01015044">
    <property type="protein sequence ID" value="CAG11876.1"/>
    <property type="molecule type" value="Genomic_DNA"/>
</dbReference>
<organism evidence="2">
    <name type="scientific">Tetraodon nigroviridis</name>
    <name type="common">Spotted green pufferfish</name>
    <name type="synonym">Chelonodon nigroviridis</name>
    <dbReference type="NCBI Taxonomy" id="99883"/>
    <lineage>
        <taxon>Eukaryota</taxon>
        <taxon>Metazoa</taxon>
        <taxon>Chordata</taxon>
        <taxon>Craniata</taxon>
        <taxon>Vertebrata</taxon>
        <taxon>Euteleostomi</taxon>
        <taxon>Actinopterygii</taxon>
        <taxon>Neopterygii</taxon>
        <taxon>Teleostei</taxon>
        <taxon>Neoteleostei</taxon>
        <taxon>Acanthomorphata</taxon>
        <taxon>Eupercaria</taxon>
        <taxon>Tetraodontiformes</taxon>
        <taxon>Tetradontoidea</taxon>
        <taxon>Tetraodontidae</taxon>
        <taxon>Tetraodon</taxon>
    </lineage>
</organism>
<dbReference type="GO" id="GO:0005923">
    <property type="term" value="C:bicellular tight junction"/>
    <property type="evidence" value="ECO:0007669"/>
    <property type="project" value="TreeGrafter"/>
</dbReference>
<evidence type="ECO:0000313" key="2">
    <source>
        <dbReference type="EMBL" id="CAG11876.1"/>
    </source>
</evidence>
<dbReference type="KEGG" id="tng:GSTEN00033967G001"/>
<keyword evidence="1" id="KW-0175">Coiled coil</keyword>
<dbReference type="GO" id="GO:0008017">
    <property type="term" value="F:microtubule binding"/>
    <property type="evidence" value="ECO:0007669"/>
    <property type="project" value="TreeGrafter"/>
</dbReference>
<accession>Q4RIA6</accession>
<reference evidence="2" key="1">
    <citation type="journal article" date="2004" name="Nature">
        <title>Genome duplication in the teleost fish Tetraodon nigroviridis reveals the early vertebrate proto-karyotype.</title>
        <authorList>
            <person name="Jaillon O."/>
            <person name="Aury J.-M."/>
            <person name="Brunet F."/>
            <person name="Petit J.-L."/>
            <person name="Stange-Thomann N."/>
            <person name="Mauceli E."/>
            <person name="Bouneau L."/>
            <person name="Fischer C."/>
            <person name="Ozouf-Costaz C."/>
            <person name="Bernot A."/>
            <person name="Nicaud S."/>
            <person name="Jaffe D."/>
            <person name="Fisher S."/>
            <person name="Lutfalla G."/>
            <person name="Dossat C."/>
            <person name="Segurens B."/>
            <person name="Dasilva C."/>
            <person name="Salanoubat M."/>
            <person name="Levy M."/>
            <person name="Boudet N."/>
            <person name="Castellano S."/>
            <person name="Anthouard V."/>
            <person name="Jubin C."/>
            <person name="Castelli V."/>
            <person name="Katinka M."/>
            <person name="Vacherie B."/>
            <person name="Biemont C."/>
            <person name="Skalli Z."/>
            <person name="Cattolico L."/>
            <person name="Poulain J."/>
            <person name="De Berardinis V."/>
            <person name="Cruaud C."/>
            <person name="Duprat S."/>
            <person name="Brottier P."/>
            <person name="Coutanceau J.-P."/>
            <person name="Gouzy J."/>
            <person name="Parra G."/>
            <person name="Lardier G."/>
            <person name="Chapple C."/>
            <person name="McKernan K.J."/>
            <person name="McEwan P."/>
            <person name="Bosak S."/>
            <person name="Kellis M."/>
            <person name="Volff J.-N."/>
            <person name="Guigo R."/>
            <person name="Zody M.C."/>
            <person name="Mesirov J."/>
            <person name="Lindblad-Toh K."/>
            <person name="Birren B."/>
            <person name="Nusbaum C."/>
            <person name="Kahn D."/>
            <person name="Robinson-Rechavi M."/>
            <person name="Laudet V."/>
            <person name="Schachter V."/>
            <person name="Quetier F."/>
            <person name="Saurin W."/>
            <person name="Scarpelli C."/>
            <person name="Wincker P."/>
            <person name="Lander E.S."/>
            <person name="Weissenbach J."/>
            <person name="Roest Crollius H."/>
        </authorList>
    </citation>
    <scope>NUCLEOTIDE SEQUENCE [LARGE SCALE GENOMIC DNA]</scope>
</reference>
<gene>
    <name evidence="2" type="ORF">GSTENG00033967001</name>
</gene>
<proteinExistence type="predicted"/>
<dbReference type="OrthoDB" id="6108017at2759"/>
<comment type="caution">
    <text evidence="2">The sequence shown here is derived from an EMBL/GenBank/DDBJ whole genome shotgun (WGS) entry which is preliminary data.</text>
</comment>
<dbReference type="GO" id="GO:0000226">
    <property type="term" value="P:microtubule cytoskeleton organization"/>
    <property type="evidence" value="ECO:0007669"/>
    <property type="project" value="TreeGrafter"/>
</dbReference>
<feature type="coiled-coil region" evidence="1">
    <location>
        <begin position="188"/>
        <end position="248"/>
    </location>
</feature>
<name>Q4RIA6_TETNG</name>
<dbReference type="AlphaFoldDB" id="Q4RIA6"/>
<dbReference type="PANTHER" id="PTHR46349:SF4">
    <property type="entry name" value="CINGULIN"/>
    <property type="match status" value="1"/>
</dbReference>
<dbReference type="PANTHER" id="PTHR46349">
    <property type="entry name" value="CINGULIN-LIKE PROTEIN 1-RELATED"/>
    <property type="match status" value="1"/>
</dbReference>
<evidence type="ECO:0000256" key="1">
    <source>
        <dbReference type="SAM" id="Coils"/>
    </source>
</evidence>
<protein>
    <submittedName>
        <fullName evidence="2">(spotted green pufferfish) hypothetical protein</fullName>
    </submittedName>
</protein>
<sequence length="248" mass="28346">MNTSSSGRKTPVDYGVQIRFINDLCDASGAQPGPQPKARPQTTSKYGVAVRVQGIAGQPYVVLKDGQKGDSYGVQLKTNYPSGYSSLPRRREKVTPDLLLDQGPSAEMSSEEEQVMQTIYNILRQGCRSPQSRFSLFKLDYFYKPSVSVFIRTNESDVITRHKVKVIFQKIQNLKPKERVPEEWLREKRELERKLRELQIATEEEKRDCASNSDPALKAELEACLDENLQLREMLDRKKTELNETQSE</sequence>